<feature type="transmembrane region" description="Helical" evidence="5">
    <location>
        <begin position="137"/>
        <end position="155"/>
    </location>
</feature>
<dbReference type="GO" id="GO:0016020">
    <property type="term" value="C:membrane"/>
    <property type="evidence" value="ECO:0007669"/>
    <property type="project" value="UniProtKB-SubCell"/>
</dbReference>
<dbReference type="InterPro" id="IPR051085">
    <property type="entry name" value="MB_O-acyltransferase"/>
</dbReference>
<dbReference type="Proteomes" id="UP000076555">
    <property type="component" value="Unassembled WGS sequence"/>
</dbReference>
<accession>A0A166JXS3</accession>
<feature type="transmembrane region" description="Helical" evidence="5">
    <location>
        <begin position="167"/>
        <end position="184"/>
    </location>
</feature>
<feature type="transmembrane region" description="Helical" evidence="5">
    <location>
        <begin position="214"/>
        <end position="234"/>
    </location>
</feature>
<evidence type="ECO:0008006" key="7">
    <source>
        <dbReference type="Google" id="ProtNLM"/>
    </source>
</evidence>
<feature type="transmembrane region" description="Helical" evidence="5">
    <location>
        <begin position="190"/>
        <end position="207"/>
    </location>
</feature>
<evidence type="ECO:0000256" key="4">
    <source>
        <dbReference type="ARBA" id="ARBA00023136"/>
    </source>
</evidence>
<name>A0A166JXS3_NODSP</name>
<dbReference type="PANTHER" id="PTHR13285">
    <property type="entry name" value="ACYLTRANSFERASE"/>
    <property type="match status" value="1"/>
</dbReference>
<evidence type="ECO:0000256" key="1">
    <source>
        <dbReference type="ARBA" id="ARBA00004141"/>
    </source>
</evidence>
<comment type="subcellular location">
    <subcellularLocation>
        <location evidence="1">Membrane</location>
        <topology evidence="1">Multi-pass membrane protein</topology>
    </subcellularLocation>
</comment>
<dbReference type="PANTHER" id="PTHR13285:SF23">
    <property type="entry name" value="TEICHOIC ACID D-ALANYLTRANSFERASE"/>
    <property type="match status" value="1"/>
</dbReference>
<keyword evidence="3 5" id="KW-1133">Transmembrane helix</keyword>
<proteinExistence type="predicted"/>
<evidence type="ECO:0000256" key="5">
    <source>
        <dbReference type="SAM" id="Phobius"/>
    </source>
</evidence>
<evidence type="ECO:0000256" key="2">
    <source>
        <dbReference type="ARBA" id="ARBA00022692"/>
    </source>
</evidence>
<evidence type="ECO:0000256" key="3">
    <source>
        <dbReference type="ARBA" id="ARBA00022989"/>
    </source>
</evidence>
<reference evidence="6" key="1">
    <citation type="submission" date="2016-04" db="EMBL/GenBank/DDBJ databases">
        <title>Draft Genome Assembly of the Bloom-forming Cyanobacterium Nodularia spumigena Strain CENA596 in Shrimp Production Ponds.</title>
        <authorList>
            <person name="Popin R.V."/>
            <person name="Rigonato J."/>
            <person name="Abreu V.A."/>
            <person name="Andreote A.P."/>
            <person name="Silveira S.B."/>
            <person name="Odebrecht C."/>
            <person name="Fiore M.F."/>
        </authorList>
    </citation>
    <scope>NUCLEOTIDE SEQUENCE [LARGE SCALE GENOMIC DNA]</scope>
    <source>
        <strain evidence="6">CENA596</strain>
    </source>
</reference>
<feature type="transmembrane region" description="Helical" evidence="5">
    <location>
        <begin position="79"/>
        <end position="99"/>
    </location>
</feature>
<sequence>MSDGIAPYANAIFDTANGSLIGAADGWLGMIAYTLQLYFDFSGYSDMAIGLGCMFGIKLPLNFNSPVKSVSIIDFWRRWHITMTRFFTMFVYSPLAISLMRMSLRKIYNPALTFTVAIALPIIFTFTLAGLWHGAGWTFVIFGLIHGVALAVNHAWKELRLISPPPVVGWTITMGVVVVGLLFFRAENLATAWSILQGMVGINEAFISENVTKVLNLYTVLPWIVFLSTIVLFAPNTQELMRDFSVTTDSLEEDLPWPSWLAWQPNVGWALFCTILFLVAILSISERTEFLYYKF</sequence>
<keyword evidence="2 5" id="KW-0812">Transmembrane</keyword>
<protein>
    <recommendedName>
        <fullName evidence="7">Acyltransferase</fullName>
    </recommendedName>
</protein>
<organism evidence="6">
    <name type="scientific">Nodularia spumigena CENA596</name>
    <dbReference type="NCBI Taxonomy" id="1819295"/>
    <lineage>
        <taxon>Bacteria</taxon>
        <taxon>Bacillati</taxon>
        <taxon>Cyanobacteriota</taxon>
        <taxon>Cyanophyceae</taxon>
        <taxon>Nostocales</taxon>
        <taxon>Nodulariaceae</taxon>
        <taxon>Nodularia</taxon>
    </lineage>
</organism>
<dbReference type="InterPro" id="IPR004299">
    <property type="entry name" value="MBOAT_fam"/>
</dbReference>
<evidence type="ECO:0000313" key="6">
    <source>
        <dbReference type="EMBL" id="KZL50286.1"/>
    </source>
</evidence>
<feature type="transmembrane region" description="Helical" evidence="5">
    <location>
        <begin position="111"/>
        <end position="131"/>
    </location>
</feature>
<dbReference type="Pfam" id="PF03062">
    <property type="entry name" value="MBOAT"/>
    <property type="match status" value="1"/>
</dbReference>
<feature type="transmembrane region" description="Helical" evidence="5">
    <location>
        <begin position="267"/>
        <end position="285"/>
    </location>
</feature>
<comment type="caution">
    <text evidence="6">The sequence shown here is derived from an EMBL/GenBank/DDBJ whole genome shotgun (WGS) entry which is preliminary data.</text>
</comment>
<dbReference type="AlphaFoldDB" id="A0A166JXS3"/>
<gene>
    <name evidence="6" type="ORF">A2T98_08425</name>
</gene>
<keyword evidence="4 5" id="KW-0472">Membrane</keyword>
<dbReference type="EMBL" id="LWAJ01000098">
    <property type="protein sequence ID" value="KZL50286.1"/>
    <property type="molecule type" value="Genomic_DNA"/>
</dbReference>
<dbReference type="GO" id="GO:0016746">
    <property type="term" value="F:acyltransferase activity"/>
    <property type="evidence" value="ECO:0007669"/>
    <property type="project" value="TreeGrafter"/>
</dbReference>